<evidence type="ECO:0000256" key="1">
    <source>
        <dbReference type="SAM" id="SignalP"/>
    </source>
</evidence>
<dbReference type="EMBL" id="BAAAQG010000012">
    <property type="protein sequence ID" value="GAA1714161.1"/>
    <property type="molecule type" value="Genomic_DNA"/>
</dbReference>
<evidence type="ECO:0000313" key="3">
    <source>
        <dbReference type="Proteomes" id="UP001500383"/>
    </source>
</evidence>
<feature type="chain" id="PRO_5046336581" evidence="1">
    <location>
        <begin position="32"/>
        <end position="204"/>
    </location>
</feature>
<keyword evidence="1" id="KW-0732">Signal</keyword>
<name>A0ABP4UXU8_9ACTN</name>
<evidence type="ECO:0000313" key="2">
    <source>
        <dbReference type="EMBL" id="GAA1714161.1"/>
    </source>
</evidence>
<comment type="caution">
    <text evidence="2">The sequence shown here is derived from an EMBL/GenBank/DDBJ whole genome shotgun (WGS) entry which is preliminary data.</text>
</comment>
<dbReference type="RefSeq" id="WP_182659397.1">
    <property type="nucleotide sequence ID" value="NZ_BAAAQG010000012.1"/>
</dbReference>
<gene>
    <name evidence="2" type="ORF">GCM10009831_24810</name>
</gene>
<reference evidence="3" key="1">
    <citation type="journal article" date="2019" name="Int. J. Syst. Evol. Microbiol.">
        <title>The Global Catalogue of Microorganisms (GCM) 10K type strain sequencing project: providing services to taxonomists for standard genome sequencing and annotation.</title>
        <authorList>
            <consortium name="The Broad Institute Genomics Platform"/>
            <consortium name="The Broad Institute Genome Sequencing Center for Infectious Disease"/>
            <person name="Wu L."/>
            <person name="Ma J."/>
        </authorList>
    </citation>
    <scope>NUCLEOTIDE SEQUENCE [LARGE SCALE GENOMIC DNA]</scope>
    <source>
        <strain evidence="3">JCM 16002</strain>
    </source>
</reference>
<protein>
    <submittedName>
        <fullName evidence="2">Uncharacterized protein</fullName>
    </submittedName>
</protein>
<proteinExistence type="predicted"/>
<feature type="signal peptide" evidence="1">
    <location>
        <begin position="1"/>
        <end position="31"/>
    </location>
</feature>
<dbReference type="Proteomes" id="UP001500383">
    <property type="component" value="Unassembled WGS sequence"/>
</dbReference>
<organism evidence="2 3">
    <name type="scientific">Dietzia cercidiphylli</name>
    <dbReference type="NCBI Taxonomy" id="498199"/>
    <lineage>
        <taxon>Bacteria</taxon>
        <taxon>Bacillati</taxon>
        <taxon>Actinomycetota</taxon>
        <taxon>Actinomycetes</taxon>
        <taxon>Mycobacteriales</taxon>
        <taxon>Dietziaceae</taxon>
        <taxon>Dietzia</taxon>
    </lineage>
</organism>
<sequence length="204" mass="20784">MRGPHRTRTAAVLAAAALALGVTAGIGPASATPPPESPWGSLGVAALGSYDAGAGFLDAGSALAGSSRGGELAPGVQVYRVVGVETFCVGILGYYRTSCRWERLERIGSPLDTPTHAKYAIAGVALPPTVYLDVEAGTGWVGANPRDYELSPGTRLTSLDRLATMRTTPQVAVPGVPGTIAGGVAFGDYPWPFGPVTPPLPGSR</sequence>
<keyword evidence="3" id="KW-1185">Reference proteome</keyword>
<accession>A0ABP4UXU8</accession>